<dbReference type="WBParaSite" id="RSKR_0000027100.1">
    <property type="protein sequence ID" value="RSKR_0000027100.1"/>
    <property type="gene ID" value="RSKR_0000027100"/>
</dbReference>
<organism evidence="1 2">
    <name type="scientific">Rhabditophanes sp. KR3021</name>
    <dbReference type="NCBI Taxonomy" id="114890"/>
    <lineage>
        <taxon>Eukaryota</taxon>
        <taxon>Metazoa</taxon>
        <taxon>Ecdysozoa</taxon>
        <taxon>Nematoda</taxon>
        <taxon>Chromadorea</taxon>
        <taxon>Rhabditida</taxon>
        <taxon>Tylenchina</taxon>
        <taxon>Panagrolaimomorpha</taxon>
        <taxon>Strongyloidoidea</taxon>
        <taxon>Alloionematidae</taxon>
        <taxon>Rhabditophanes</taxon>
    </lineage>
</organism>
<proteinExistence type="predicted"/>
<sequence>MPSKHNYVYSTAGSVSSDIKDCPYCNDGGNEWKYASDLHEHNRSRKYTIPEPFNFMERPTRINTYSQRFLQKLLDEKEREEQLALARAKFYPYKASPIPKSTYMPDTSFKIGQLKRPKSMHTLSHFNNKDNTTSHDIPYKPKPVPITNYIEPTYLEEMKIIRERQKNERAIAMLLNSRSPFSMEEHEIRCRVQNKLRHQSKCLKEDDGQTKPKQSASLPDFTLLHRKEFERRRNVKKNVLLETTIVEPFKFTVEERIQKRKERSQSKKD</sequence>
<dbReference type="Proteomes" id="UP000095286">
    <property type="component" value="Unplaced"/>
</dbReference>
<reference evidence="2" key="1">
    <citation type="submission" date="2016-11" db="UniProtKB">
        <authorList>
            <consortium name="WormBaseParasite"/>
        </authorList>
    </citation>
    <scope>IDENTIFICATION</scope>
    <source>
        <strain evidence="2">KR3021</strain>
    </source>
</reference>
<protein>
    <submittedName>
        <fullName evidence="2">TPX2 domain-containing protein</fullName>
    </submittedName>
</protein>
<evidence type="ECO:0000313" key="2">
    <source>
        <dbReference type="WBParaSite" id="RSKR_0000027100.1"/>
    </source>
</evidence>
<name>A0AC35TGD0_9BILA</name>
<accession>A0AC35TGD0</accession>
<evidence type="ECO:0000313" key="1">
    <source>
        <dbReference type="Proteomes" id="UP000095286"/>
    </source>
</evidence>